<organism evidence="1 2">
    <name type="scientific">Lithocarpus litseifolius</name>
    <dbReference type="NCBI Taxonomy" id="425828"/>
    <lineage>
        <taxon>Eukaryota</taxon>
        <taxon>Viridiplantae</taxon>
        <taxon>Streptophyta</taxon>
        <taxon>Embryophyta</taxon>
        <taxon>Tracheophyta</taxon>
        <taxon>Spermatophyta</taxon>
        <taxon>Magnoliopsida</taxon>
        <taxon>eudicotyledons</taxon>
        <taxon>Gunneridae</taxon>
        <taxon>Pentapetalae</taxon>
        <taxon>rosids</taxon>
        <taxon>fabids</taxon>
        <taxon>Fagales</taxon>
        <taxon>Fagaceae</taxon>
        <taxon>Lithocarpus</taxon>
    </lineage>
</organism>
<sequence length="110" mass="13292">MPLNSSVIASEPFPPNFFEQNNTQLHEHEVFNFTTVMVTSMERPLKDRESLLECKQRDFYSILVASTKQEEEWQQVKLQQRKDMFVVKNRLMGSEETRYGVDEFYHQRRW</sequence>
<gene>
    <name evidence="1" type="ORF">SO802_031896</name>
</gene>
<accession>A0AAW2BLT9</accession>
<reference evidence="1 2" key="1">
    <citation type="submission" date="2024-01" db="EMBL/GenBank/DDBJ databases">
        <title>A telomere-to-telomere, gap-free genome of sweet tea (Lithocarpus litseifolius).</title>
        <authorList>
            <person name="Zhou J."/>
        </authorList>
    </citation>
    <scope>NUCLEOTIDE SEQUENCE [LARGE SCALE GENOMIC DNA]</scope>
    <source>
        <strain evidence="1">Zhou-2022a</strain>
        <tissue evidence="1">Leaf</tissue>
    </source>
</reference>
<dbReference type="Proteomes" id="UP001459277">
    <property type="component" value="Unassembled WGS sequence"/>
</dbReference>
<dbReference type="AlphaFoldDB" id="A0AAW2BLT9"/>
<name>A0AAW2BLT9_9ROSI</name>
<keyword evidence="2" id="KW-1185">Reference proteome</keyword>
<evidence type="ECO:0000313" key="1">
    <source>
        <dbReference type="EMBL" id="KAK9986945.1"/>
    </source>
</evidence>
<comment type="caution">
    <text evidence="1">The sequence shown here is derived from an EMBL/GenBank/DDBJ whole genome shotgun (WGS) entry which is preliminary data.</text>
</comment>
<proteinExistence type="predicted"/>
<dbReference type="EMBL" id="JAZDWU010000011">
    <property type="protein sequence ID" value="KAK9986945.1"/>
    <property type="molecule type" value="Genomic_DNA"/>
</dbReference>
<protein>
    <submittedName>
        <fullName evidence="1">Uncharacterized protein</fullName>
    </submittedName>
</protein>
<evidence type="ECO:0000313" key="2">
    <source>
        <dbReference type="Proteomes" id="UP001459277"/>
    </source>
</evidence>